<dbReference type="RefSeq" id="WP_051491790.1">
    <property type="nucleotide sequence ID" value="NZ_JAME01000005.1"/>
</dbReference>
<dbReference type="Proteomes" id="UP000023430">
    <property type="component" value="Unassembled WGS sequence"/>
</dbReference>
<feature type="domain" description="Co-chaperone DjlA N-terminal" evidence="1">
    <location>
        <begin position="24"/>
        <end position="109"/>
    </location>
</feature>
<proteinExistence type="predicted"/>
<dbReference type="eggNOG" id="COG4103">
    <property type="taxonomic scope" value="Bacteria"/>
</dbReference>
<gene>
    <name evidence="2" type="ORF">RISW2_17760</name>
</gene>
<dbReference type="Pfam" id="PF05099">
    <property type="entry name" value="TerB"/>
    <property type="match status" value="1"/>
</dbReference>
<evidence type="ECO:0000313" key="3">
    <source>
        <dbReference type="Proteomes" id="UP000023430"/>
    </source>
</evidence>
<protein>
    <recommendedName>
        <fullName evidence="1">Co-chaperone DjlA N-terminal domain-containing protein</fullName>
    </recommendedName>
</protein>
<sequence>MSARLILWASHPDAAWLDPADTPLALGALLVLMAREELAALLPAADRIDEVLARRYDLTRSEAAEMRRACEDVARRLPDGPAYMRLVQAHVCAAERAALAQCLWALAGSTAETRNEAAAAALSRGLGLGDETLAPLN</sequence>
<dbReference type="AlphaFoldDB" id="X7FDE0"/>
<name>X7FDE0_9RHOB</name>
<dbReference type="STRING" id="1449351.RISW2_17760"/>
<accession>X7FDE0</accession>
<dbReference type="InterPro" id="IPR007791">
    <property type="entry name" value="DjlA_N"/>
</dbReference>
<evidence type="ECO:0000313" key="2">
    <source>
        <dbReference type="EMBL" id="ETX30044.1"/>
    </source>
</evidence>
<reference evidence="2 3" key="1">
    <citation type="submission" date="2014-01" db="EMBL/GenBank/DDBJ databases">
        <title>Roseivivax isoporae LMG 25204 Genome Sequencing.</title>
        <authorList>
            <person name="Lai Q."/>
            <person name="Li G."/>
            <person name="Shao Z."/>
        </authorList>
    </citation>
    <scope>NUCLEOTIDE SEQUENCE [LARGE SCALE GENOMIC DNA]</scope>
    <source>
        <strain evidence="2 3">LMG 25204</strain>
    </source>
</reference>
<keyword evidence="3" id="KW-1185">Reference proteome</keyword>
<dbReference type="OrthoDB" id="7871207at2"/>
<evidence type="ECO:0000259" key="1">
    <source>
        <dbReference type="Pfam" id="PF05099"/>
    </source>
</evidence>
<organism evidence="2 3">
    <name type="scientific">Roseivivax isoporae LMG 25204</name>
    <dbReference type="NCBI Taxonomy" id="1449351"/>
    <lineage>
        <taxon>Bacteria</taxon>
        <taxon>Pseudomonadati</taxon>
        <taxon>Pseudomonadota</taxon>
        <taxon>Alphaproteobacteria</taxon>
        <taxon>Rhodobacterales</taxon>
        <taxon>Roseobacteraceae</taxon>
        <taxon>Roseivivax</taxon>
    </lineage>
</organism>
<comment type="caution">
    <text evidence="2">The sequence shown here is derived from an EMBL/GenBank/DDBJ whole genome shotgun (WGS) entry which is preliminary data.</text>
</comment>
<dbReference type="EMBL" id="JAME01000005">
    <property type="protein sequence ID" value="ETX30044.1"/>
    <property type="molecule type" value="Genomic_DNA"/>
</dbReference>